<dbReference type="SMART" id="SM00034">
    <property type="entry name" value="CLECT"/>
    <property type="match status" value="1"/>
</dbReference>
<sequence>MAPKCVRLLLLLSFVTGPEVMSAVWRPSCPAGWFYYSSHCYGYFRKMGNWSQAEEECQKYGSKSHLATVSNLKEARVIAKYILGYQRNLPVWIGLHDPQKKQSWQWIDGSIDQYIPWNYRTKSEARHCAALNPKDSSYPNIGLENQKSERWEKEVQESLDFKTISFRGTLKLSCSTSCSPLDNHVELCEHMVICNTIR</sequence>
<reference evidence="4" key="1">
    <citation type="submission" date="2020-03" db="EMBL/GenBank/DDBJ databases">
        <title>Studies in the Genomics of Life Span.</title>
        <authorList>
            <person name="Glass D."/>
        </authorList>
    </citation>
    <scope>NUCLEOTIDE SEQUENCE</scope>
    <source>
        <strain evidence="4">LTLLF</strain>
        <tissue evidence="4">Muscle</tissue>
    </source>
</reference>
<evidence type="ECO:0000313" key="4">
    <source>
        <dbReference type="EMBL" id="KAH0510415.1"/>
    </source>
</evidence>
<name>A0A8J6KSD4_MICOH</name>
<dbReference type="AlphaFoldDB" id="A0A8J6KSD4"/>
<accession>A0A8J6KSD4</accession>
<dbReference type="InterPro" id="IPR001304">
    <property type="entry name" value="C-type_lectin-like"/>
</dbReference>
<protein>
    <submittedName>
        <fullName evidence="4">Regenerating islet-derived protein 4</fullName>
    </submittedName>
</protein>
<dbReference type="SUPFAM" id="SSF56436">
    <property type="entry name" value="C-type lectin-like"/>
    <property type="match status" value="1"/>
</dbReference>
<feature type="signal peptide" evidence="2">
    <location>
        <begin position="1"/>
        <end position="22"/>
    </location>
</feature>
<dbReference type="PRINTS" id="PR01504">
    <property type="entry name" value="PNCREATITSAP"/>
</dbReference>
<evidence type="ECO:0000256" key="2">
    <source>
        <dbReference type="SAM" id="SignalP"/>
    </source>
</evidence>
<evidence type="ECO:0000259" key="3">
    <source>
        <dbReference type="PROSITE" id="PS50041"/>
    </source>
</evidence>
<dbReference type="PANTHER" id="PTHR22803">
    <property type="entry name" value="MANNOSE, PHOSPHOLIPASE, LECTIN RECEPTOR RELATED"/>
    <property type="match status" value="1"/>
</dbReference>
<dbReference type="GO" id="GO:0030246">
    <property type="term" value="F:carbohydrate binding"/>
    <property type="evidence" value="ECO:0007669"/>
    <property type="project" value="UniProtKB-KW"/>
</dbReference>
<gene>
    <name evidence="4" type="ORF">LTLLF_154925</name>
</gene>
<keyword evidence="2" id="KW-0732">Signal</keyword>
<dbReference type="Pfam" id="PF00059">
    <property type="entry name" value="Lectin_C"/>
    <property type="match status" value="1"/>
</dbReference>
<dbReference type="Proteomes" id="UP000710432">
    <property type="component" value="Unassembled WGS sequence"/>
</dbReference>
<dbReference type="Gene3D" id="3.10.100.10">
    <property type="entry name" value="Mannose-Binding Protein A, subunit A"/>
    <property type="match status" value="1"/>
</dbReference>
<dbReference type="InterPro" id="IPR016187">
    <property type="entry name" value="CTDL_fold"/>
</dbReference>
<dbReference type="InterPro" id="IPR050111">
    <property type="entry name" value="C-type_lectin/snaclec_domain"/>
</dbReference>
<feature type="chain" id="PRO_5035210678" evidence="2">
    <location>
        <begin position="23"/>
        <end position="198"/>
    </location>
</feature>
<dbReference type="InterPro" id="IPR016186">
    <property type="entry name" value="C-type_lectin-like/link_sf"/>
</dbReference>
<keyword evidence="1" id="KW-0430">Lectin</keyword>
<comment type="caution">
    <text evidence="4">The sequence shown here is derived from an EMBL/GenBank/DDBJ whole genome shotgun (WGS) entry which is preliminary data.</text>
</comment>
<proteinExistence type="predicted"/>
<feature type="domain" description="C-type lectin" evidence="3">
    <location>
        <begin position="36"/>
        <end position="152"/>
    </location>
</feature>
<evidence type="ECO:0000256" key="1">
    <source>
        <dbReference type="ARBA" id="ARBA00022734"/>
    </source>
</evidence>
<evidence type="ECO:0000313" key="5">
    <source>
        <dbReference type="Proteomes" id="UP000710432"/>
    </source>
</evidence>
<dbReference type="PROSITE" id="PS50041">
    <property type="entry name" value="C_TYPE_LECTIN_2"/>
    <property type="match status" value="1"/>
</dbReference>
<organism evidence="4 5">
    <name type="scientific">Microtus ochrogaster</name>
    <name type="common">Prairie vole</name>
    <dbReference type="NCBI Taxonomy" id="79684"/>
    <lineage>
        <taxon>Eukaryota</taxon>
        <taxon>Metazoa</taxon>
        <taxon>Chordata</taxon>
        <taxon>Craniata</taxon>
        <taxon>Vertebrata</taxon>
        <taxon>Euteleostomi</taxon>
        <taxon>Mammalia</taxon>
        <taxon>Eutheria</taxon>
        <taxon>Euarchontoglires</taxon>
        <taxon>Glires</taxon>
        <taxon>Rodentia</taxon>
        <taxon>Myomorpha</taxon>
        <taxon>Muroidea</taxon>
        <taxon>Cricetidae</taxon>
        <taxon>Arvicolinae</taxon>
        <taxon>Microtus</taxon>
    </lineage>
</organism>
<dbReference type="EMBL" id="JAATJU010022515">
    <property type="protein sequence ID" value="KAH0510415.1"/>
    <property type="molecule type" value="Genomic_DNA"/>
</dbReference>